<feature type="compositionally biased region" description="Pro residues" evidence="1">
    <location>
        <begin position="490"/>
        <end position="512"/>
    </location>
</feature>
<feature type="region of interest" description="Disordered" evidence="1">
    <location>
        <begin position="1089"/>
        <end position="1127"/>
    </location>
</feature>
<feature type="compositionally biased region" description="Low complexity" evidence="1">
    <location>
        <begin position="726"/>
        <end position="759"/>
    </location>
</feature>
<evidence type="ECO:0000313" key="2">
    <source>
        <dbReference type="EMBL" id="GAA4247460.1"/>
    </source>
</evidence>
<protein>
    <recommendedName>
        <fullName evidence="4">Transposase</fullName>
    </recommendedName>
</protein>
<keyword evidence="3" id="KW-1185">Reference proteome</keyword>
<dbReference type="RefSeq" id="WP_345124329.1">
    <property type="nucleotide sequence ID" value="NZ_BAABAT010000004.1"/>
</dbReference>
<feature type="region of interest" description="Disordered" evidence="1">
    <location>
        <begin position="549"/>
        <end position="980"/>
    </location>
</feature>
<proteinExistence type="predicted"/>
<feature type="compositionally biased region" description="Basic and acidic residues" evidence="1">
    <location>
        <begin position="831"/>
        <end position="882"/>
    </location>
</feature>
<feature type="compositionally biased region" description="Basic and acidic residues" evidence="1">
    <location>
        <begin position="763"/>
        <end position="798"/>
    </location>
</feature>
<feature type="compositionally biased region" description="Low complexity" evidence="1">
    <location>
        <begin position="309"/>
        <end position="374"/>
    </location>
</feature>
<dbReference type="EMBL" id="BAABAT010000004">
    <property type="protein sequence ID" value="GAA4247460.1"/>
    <property type="molecule type" value="Genomic_DNA"/>
</dbReference>
<feature type="compositionally biased region" description="Low complexity" evidence="1">
    <location>
        <begin position="671"/>
        <end position="685"/>
    </location>
</feature>
<feature type="compositionally biased region" description="Basic and acidic residues" evidence="1">
    <location>
        <begin position="1106"/>
        <end position="1127"/>
    </location>
</feature>
<reference evidence="3" key="1">
    <citation type="journal article" date="2019" name="Int. J. Syst. Evol. Microbiol.">
        <title>The Global Catalogue of Microorganisms (GCM) 10K type strain sequencing project: providing services to taxonomists for standard genome sequencing and annotation.</title>
        <authorList>
            <consortium name="The Broad Institute Genomics Platform"/>
            <consortium name="The Broad Institute Genome Sequencing Center for Infectious Disease"/>
            <person name="Wu L."/>
            <person name="Ma J."/>
        </authorList>
    </citation>
    <scope>NUCLEOTIDE SEQUENCE [LARGE SCALE GENOMIC DNA]</scope>
    <source>
        <strain evidence="3">JCM 17441</strain>
    </source>
</reference>
<feature type="region of interest" description="Disordered" evidence="1">
    <location>
        <begin position="460"/>
        <end position="528"/>
    </location>
</feature>
<dbReference type="Proteomes" id="UP001500620">
    <property type="component" value="Unassembled WGS sequence"/>
</dbReference>
<gene>
    <name evidence="2" type="ORF">GCM10022255_023420</name>
</gene>
<evidence type="ECO:0000256" key="1">
    <source>
        <dbReference type="SAM" id="MobiDB-lite"/>
    </source>
</evidence>
<evidence type="ECO:0000313" key="3">
    <source>
        <dbReference type="Proteomes" id="UP001500620"/>
    </source>
</evidence>
<accession>A0ABP8D5M1</accession>
<feature type="compositionally biased region" description="Low complexity" evidence="1">
    <location>
        <begin position="395"/>
        <end position="426"/>
    </location>
</feature>
<feature type="compositionally biased region" description="Low complexity" evidence="1">
    <location>
        <begin position="461"/>
        <end position="472"/>
    </location>
</feature>
<dbReference type="PRINTS" id="PR01217">
    <property type="entry name" value="PRICHEXTENSN"/>
</dbReference>
<evidence type="ECO:0008006" key="4">
    <source>
        <dbReference type="Google" id="ProtNLM"/>
    </source>
</evidence>
<feature type="compositionally biased region" description="Basic and acidic residues" evidence="1">
    <location>
        <begin position="938"/>
        <end position="948"/>
    </location>
</feature>
<organism evidence="2 3">
    <name type="scientific">Dactylosporangium darangshiense</name>
    <dbReference type="NCBI Taxonomy" id="579108"/>
    <lineage>
        <taxon>Bacteria</taxon>
        <taxon>Bacillati</taxon>
        <taxon>Actinomycetota</taxon>
        <taxon>Actinomycetes</taxon>
        <taxon>Micromonosporales</taxon>
        <taxon>Micromonosporaceae</taxon>
        <taxon>Dactylosporangium</taxon>
    </lineage>
</organism>
<feature type="compositionally biased region" description="Low complexity" evidence="1">
    <location>
        <begin position="597"/>
        <end position="617"/>
    </location>
</feature>
<comment type="caution">
    <text evidence="2">The sequence shown here is derived from an EMBL/GenBank/DDBJ whole genome shotgun (WGS) entry which is preliminary data.</text>
</comment>
<name>A0ABP8D5M1_9ACTN</name>
<feature type="compositionally biased region" description="Basic and acidic residues" evidence="1">
    <location>
        <begin position="962"/>
        <end position="975"/>
    </location>
</feature>
<feature type="region of interest" description="Disordered" evidence="1">
    <location>
        <begin position="303"/>
        <end position="444"/>
    </location>
</feature>
<sequence length="1127" mass="116843">MSREEDDAVALVRVYCGLASADLAEPQSGSDIWLTVAVVDDAGRLIDICEVSDDAGGYAELSALLAQRSGGTSAVAVAAESDDHVVTQLLTAAGRNLAFTDDDSADDYAERFADDESPEEIQSNAAERRAVGLARALQAGVLSAVGQSPPRDMLPLKPVLAAHAAVVSGRQSAAATLREVLRELYPAALRAYPDPAEAIPLAILDALPEPGILGGGATGRKGDAAVVAELAKAGVADADTLGEAITALRVAIAETPRRTGVNRVMNNAVAETIRQSVAAVRASDAAAAALVAVLADKMSPSMHHVAAGRQRPATPLAPAAPLAPAGPLRPAAQAQAPALDNAPSRSRAAAANGRPAAAAAEAPQTRSRAASRAAEAARAEESNAARAVGGRRRAQNAPAVPAQAQPPVISAPPAVTSTPPVISTPPGYTPAAASGPSYGQVPSAPPAAYGQVPSAPPAYGVTSAPPVTSTPPGYAPPSHAAPPTYQPAAYQPPAPMYAPAPPMPPTYQPPTPASMQSIPVPLQPAPPQPVPVAPLPVAPAPVAPPPVAPIPVIPPQPTQQTASEPQYASLMPPPPPGIAPLIGEPPRFDPYGYDPLSGPSSAPPAASVSAAPTSGGAHDSGAMRLSDLSALGEPPTLDTAAAGASSRSSWPLGGAETPSTETPAYAFGADPLASPSELSSLPKLSDIPQPPDFSALDAASPLETTGSRGSFAAAGTGSTSGEFPPLAGRGELSGLSRSELSRSEPAASAPSHSIASALSGLSRSERNRAEREREERVERERAAEQPTRSESRRGRPAEAEESTALPRSERSRGPRTEPTVSERLTSPERPASSEHSRTEIPRSERSRTEIPRSERSRTEIPRSERSRTAERHVELPRQREGRVPPPWQTGELPLEPAGLRLVEPAPVQDPALKGGYPDELSGEYSGEFRFEPPALRLVDSDRPAERATARSSGSGAGRSRRAAAEREAAAPKPADEGDGDLLIFAAARSAWFTDWDADSTGETVAPPARPAWENSNDSAWQAAQRAAAPEIGDETRSGLPRRVPQQNLVPGAPVNNPERPLRIVRDAAQIAAHTTGYFRGWRRGQEVGGFSVGGRPGRESAGGWDFSRDANSREYQEREYEYRSARR</sequence>
<feature type="compositionally biased region" description="Low complexity" evidence="1">
    <location>
        <begin position="1019"/>
        <end position="1028"/>
    </location>
</feature>
<feature type="region of interest" description="Disordered" evidence="1">
    <location>
        <begin position="998"/>
        <end position="1058"/>
    </location>
</feature>